<evidence type="ECO:0000256" key="1">
    <source>
        <dbReference type="SAM" id="MobiDB-lite"/>
    </source>
</evidence>
<dbReference type="AlphaFoldDB" id="A0A327JRT2"/>
<comment type="caution">
    <text evidence="2">The sequence shown here is derived from an EMBL/GenBank/DDBJ whole genome shotgun (WGS) entry which is preliminary data.</text>
</comment>
<keyword evidence="3" id="KW-1185">Reference proteome</keyword>
<gene>
    <name evidence="2" type="ORF">CH339_15505</name>
</gene>
<evidence type="ECO:0000313" key="3">
    <source>
        <dbReference type="Proteomes" id="UP000249299"/>
    </source>
</evidence>
<reference evidence="2 3" key="1">
    <citation type="submission" date="2017-07" db="EMBL/GenBank/DDBJ databases">
        <title>Draft Genome Sequences of Select Purple Nonsulfur Bacteria.</title>
        <authorList>
            <person name="Lasarre B."/>
            <person name="Mckinlay J.B."/>
        </authorList>
    </citation>
    <scope>NUCLEOTIDE SEQUENCE [LARGE SCALE GENOMIC DNA]</scope>
    <source>
        <strain evidence="2 3">DSM 11290</strain>
    </source>
</reference>
<organism evidence="2 3">
    <name type="scientific">Rhodobium orientis</name>
    <dbReference type="NCBI Taxonomy" id="34017"/>
    <lineage>
        <taxon>Bacteria</taxon>
        <taxon>Pseudomonadati</taxon>
        <taxon>Pseudomonadota</taxon>
        <taxon>Alphaproteobacteria</taxon>
        <taxon>Hyphomicrobiales</taxon>
        <taxon>Rhodobiaceae</taxon>
        <taxon>Rhodobium</taxon>
    </lineage>
</organism>
<evidence type="ECO:0000313" key="2">
    <source>
        <dbReference type="EMBL" id="RAI26068.1"/>
    </source>
</evidence>
<name>A0A327JRT2_9HYPH</name>
<feature type="region of interest" description="Disordered" evidence="1">
    <location>
        <begin position="282"/>
        <end position="303"/>
    </location>
</feature>
<sequence length="303" mass="34548">MRGKAEDGRRSRDVALSRGRQFRKYDKEFPVPQVLAPRGRTCAVLAVAIVAIALAGCARPKGDFGRAERTVVHDQMMPAVGKVMARGREEPVSDFNYTDDEREFRDRTWSIVRPMHARDWLAANKAELQRTRIVGEVDHTLDPETYYKLLRSDRYRSSEARYERVILDIRSDQDLLDPFYALLLKVQAADAERIRVARASMSATPKERHDARARVAENRQLQEWACRSLRFRLIAYRNAIDRLEIETPSKRLFEANTAWRRLASAVNACATAGTASAQRVAAKERPSRFATGGWGTMSKPQQK</sequence>
<dbReference type="EMBL" id="NPEV01000036">
    <property type="protein sequence ID" value="RAI26068.1"/>
    <property type="molecule type" value="Genomic_DNA"/>
</dbReference>
<dbReference type="Proteomes" id="UP000249299">
    <property type="component" value="Unassembled WGS sequence"/>
</dbReference>
<proteinExistence type="predicted"/>
<protein>
    <submittedName>
        <fullName evidence="2">Uncharacterized protein</fullName>
    </submittedName>
</protein>
<accession>A0A327JRT2</accession>